<proteinExistence type="inferred from homology"/>
<dbReference type="InterPro" id="IPR050196">
    <property type="entry name" value="Cytochrome_P450_Monoox"/>
</dbReference>
<comment type="similarity">
    <text evidence="1 7">Belongs to the cytochrome P450 family.</text>
</comment>
<dbReference type="PRINTS" id="PR00385">
    <property type="entry name" value="P450"/>
</dbReference>
<dbReference type="RefSeq" id="WP_090613500.1">
    <property type="nucleotide sequence ID" value="NZ_FOFD01000001.1"/>
</dbReference>
<keyword evidence="6 7" id="KW-0503">Monooxygenase</keyword>
<keyword evidence="2 7" id="KW-0349">Heme</keyword>
<dbReference type="GO" id="GO:0020037">
    <property type="term" value="F:heme binding"/>
    <property type="evidence" value="ECO:0007669"/>
    <property type="project" value="InterPro"/>
</dbReference>
<dbReference type="Gene3D" id="1.10.630.10">
    <property type="entry name" value="Cytochrome P450"/>
    <property type="match status" value="1"/>
</dbReference>
<dbReference type="Pfam" id="PF00067">
    <property type="entry name" value="p450"/>
    <property type="match status" value="1"/>
</dbReference>
<dbReference type="OrthoDB" id="9881at2157"/>
<dbReference type="PRINTS" id="PR00465">
    <property type="entry name" value="EP450IV"/>
</dbReference>
<evidence type="ECO:0000313" key="9">
    <source>
        <dbReference type="EMBL" id="SEP87296.1"/>
    </source>
</evidence>
<dbReference type="InterPro" id="IPR001128">
    <property type="entry name" value="Cyt_P450"/>
</dbReference>
<dbReference type="InterPro" id="IPR017972">
    <property type="entry name" value="Cyt_P450_CS"/>
</dbReference>
<organism evidence="9 10">
    <name type="scientific">Natrinema salaciae</name>
    <dbReference type="NCBI Taxonomy" id="1186196"/>
    <lineage>
        <taxon>Archaea</taxon>
        <taxon>Methanobacteriati</taxon>
        <taxon>Methanobacteriota</taxon>
        <taxon>Stenosarchaea group</taxon>
        <taxon>Halobacteria</taxon>
        <taxon>Halobacteriales</taxon>
        <taxon>Natrialbaceae</taxon>
        <taxon>Natrinema</taxon>
    </lineage>
</organism>
<keyword evidence="4 7" id="KW-0560">Oxidoreductase</keyword>
<evidence type="ECO:0000256" key="6">
    <source>
        <dbReference type="ARBA" id="ARBA00023033"/>
    </source>
</evidence>
<dbReference type="GO" id="GO:0005506">
    <property type="term" value="F:iron ion binding"/>
    <property type="evidence" value="ECO:0007669"/>
    <property type="project" value="InterPro"/>
</dbReference>
<protein>
    <submittedName>
        <fullName evidence="9">Cytochrome P450</fullName>
    </submittedName>
</protein>
<dbReference type="EMBL" id="FOFD01000001">
    <property type="protein sequence ID" value="SEP87296.1"/>
    <property type="molecule type" value="Genomic_DNA"/>
</dbReference>
<evidence type="ECO:0000256" key="8">
    <source>
        <dbReference type="SAM" id="MobiDB-lite"/>
    </source>
</evidence>
<evidence type="ECO:0000256" key="1">
    <source>
        <dbReference type="ARBA" id="ARBA00010617"/>
    </source>
</evidence>
<gene>
    <name evidence="9" type="ORF">SAMN04489841_0720</name>
</gene>
<dbReference type="PROSITE" id="PS00086">
    <property type="entry name" value="CYTOCHROME_P450"/>
    <property type="match status" value="1"/>
</dbReference>
<feature type="region of interest" description="Disordered" evidence="8">
    <location>
        <begin position="1"/>
        <end position="22"/>
    </location>
</feature>
<evidence type="ECO:0000256" key="2">
    <source>
        <dbReference type="ARBA" id="ARBA00022617"/>
    </source>
</evidence>
<reference evidence="10" key="1">
    <citation type="submission" date="2016-10" db="EMBL/GenBank/DDBJ databases">
        <authorList>
            <person name="Varghese N."/>
            <person name="Submissions S."/>
        </authorList>
    </citation>
    <scope>NUCLEOTIDE SEQUENCE [LARGE SCALE GENOMIC DNA]</scope>
    <source>
        <strain evidence="10">DSM 25055</strain>
    </source>
</reference>
<dbReference type="AlphaFoldDB" id="A0A1H9BE74"/>
<dbReference type="Proteomes" id="UP000199114">
    <property type="component" value="Unassembled WGS sequence"/>
</dbReference>
<dbReference type="GO" id="GO:0004497">
    <property type="term" value="F:monooxygenase activity"/>
    <property type="evidence" value="ECO:0007669"/>
    <property type="project" value="UniProtKB-KW"/>
</dbReference>
<name>A0A1H9BE74_9EURY</name>
<accession>A0A1H9BE74</accession>
<sequence length="456" mass="51229">MANASTTPTRDPEALPLPPGPDELPVIGSTFDLMRRPIEFVDRVAEYGDVVTYRVAGQRFTAVLHPDRIERVLVSESDRFRRWAGEEWGDTFAGYGSEGLLLTEGEQWRRQRLLIQNAFTPARIESYTDAMVAETERTIEEWDDGETIELTDETSKLTLRILTRALFDLDLEERRTVVRRAADALNARANARSLSAFLPSWVPTPTNRRLHRAMDDLETLLEALIAERRADASDGDDLLSLLLAVETDDGSTLSEREVRDQLITFLFAGHETTALALTYALHALGHHTDTRRRLSEEIASVTGGDPPSVSDLGDLTHTERVVKETLRLYPPAYAIFRQATETTEIGGYRIPDGSKLTLPQIRVHRDRRFYPDPEAFRPERWTEAFEDSLPEYAYFPFGGGPRHCIGMRFAMIELELVLPTVLSAVTVDPVGGPDLAFETGITLQPADPMDAVVHER</sequence>
<evidence type="ECO:0000256" key="3">
    <source>
        <dbReference type="ARBA" id="ARBA00022723"/>
    </source>
</evidence>
<dbReference type="SUPFAM" id="SSF48264">
    <property type="entry name" value="Cytochrome P450"/>
    <property type="match status" value="1"/>
</dbReference>
<keyword evidence="5 7" id="KW-0408">Iron</keyword>
<keyword evidence="3 7" id="KW-0479">Metal-binding</keyword>
<evidence type="ECO:0000256" key="5">
    <source>
        <dbReference type="ARBA" id="ARBA00023004"/>
    </source>
</evidence>
<evidence type="ECO:0000256" key="7">
    <source>
        <dbReference type="RuleBase" id="RU000461"/>
    </source>
</evidence>
<evidence type="ECO:0000313" key="10">
    <source>
        <dbReference type="Proteomes" id="UP000199114"/>
    </source>
</evidence>
<dbReference type="PANTHER" id="PTHR24291">
    <property type="entry name" value="CYTOCHROME P450 FAMILY 4"/>
    <property type="match status" value="1"/>
</dbReference>
<dbReference type="STRING" id="1186196.SAMN04489841_0720"/>
<dbReference type="InterPro" id="IPR036396">
    <property type="entry name" value="Cyt_P450_sf"/>
</dbReference>
<dbReference type="InterPro" id="IPR002403">
    <property type="entry name" value="Cyt_P450_E_grp-IV"/>
</dbReference>
<evidence type="ECO:0000256" key="4">
    <source>
        <dbReference type="ARBA" id="ARBA00023002"/>
    </source>
</evidence>
<keyword evidence="10" id="KW-1185">Reference proteome</keyword>
<dbReference type="GO" id="GO:0016705">
    <property type="term" value="F:oxidoreductase activity, acting on paired donors, with incorporation or reduction of molecular oxygen"/>
    <property type="evidence" value="ECO:0007669"/>
    <property type="project" value="InterPro"/>
</dbReference>
<dbReference type="PANTHER" id="PTHR24291:SF50">
    <property type="entry name" value="BIFUNCTIONAL ALBAFLAVENONE MONOOXYGENASE_TERPENE SYNTHASE"/>
    <property type="match status" value="1"/>
</dbReference>